<dbReference type="EMBL" id="SOAU01000001">
    <property type="protein sequence ID" value="TDT18590.1"/>
    <property type="molecule type" value="Genomic_DNA"/>
</dbReference>
<evidence type="ECO:0000313" key="2">
    <source>
        <dbReference type="Proteomes" id="UP000294558"/>
    </source>
</evidence>
<dbReference type="Gene3D" id="3.90.1720.10">
    <property type="entry name" value="endopeptidase domain like (from Nostoc punctiforme)"/>
    <property type="match status" value="1"/>
</dbReference>
<sequence>MTDQQTGSITLTEATAVARTGDIWLFRGRSAADKAIRAATNSPVNHVGMVVAIDDLPPLMWHAELGRSLPDVWTGEHQRGTQLHRMADAVSVWHHKYGQDAWMRPIDIEVTRAQEDAVLRTIDELDGSAFPRTRSLATGWVKGRARRKTSLEALFCAEVVAITLERMGLLSGERPPNWYDPGKFWSGDHLRLDGASLGDEIAVTDIGEYLPPTPPDPDDA</sequence>
<name>A0A4R7I5H0_9ACTN</name>
<gene>
    <name evidence="1" type="ORF">BDK89_4217</name>
</gene>
<dbReference type="AlphaFoldDB" id="A0A4R7I5H0"/>
<organism evidence="1 2">
    <name type="scientific">Ilumatobacter fluminis</name>
    <dbReference type="NCBI Taxonomy" id="467091"/>
    <lineage>
        <taxon>Bacteria</taxon>
        <taxon>Bacillati</taxon>
        <taxon>Actinomycetota</taxon>
        <taxon>Acidimicrobiia</taxon>
        <taxon>Acidimicrobiales</taxon>
        <taxon>Ilumatobacteraceae</taxon>
        <taxon>Ilumatobacter</taxon>
    </lineage>
</organism>
<proteinExistence type="predicted"/>
<dbReference type="Proteomes" id="UP000294558">
    <property type="component" value="Unassembled WGS sequence"/>
</dbReference>
<protein>
    <recommendedName>
        <fullName evidence="3">Permuted papain-like amidase YaeF/Yiix C92 family enzyme</fullName>
    </recommendedName>
</protein>
<reference evidence="1 2" key="1">
    <citation type="submission" date="2019-03" db="EMBL/GenBank/DDBJ databases">
        <title>Sequencing the genomes of 1000 actinobacteria strains.</title>
        <authorList>
            <person name="Klenk H.-P."/>
        </authorList>
    </citation>
    <scope>NUCLEOTIDE SEQUENCE [LARGE SCALE GENOMIC DNA]</scope>
    <source>
        <strain evidence="1 2">DSM 18936</strain>
    </source>
</reference>
<evidence type="ECO:0000313" key="1">
    <source>
        <dbReference type="EMBL" id="TDT18590.1"/>
    </source>
</evidence>
<evidence type="ECO:0008006" key="3">
    <source>
        <dbReference type="Google" id="ProtNLM"/>
    </source>
</evidence>
<accession>A0A4R7I5H0</accession>
<dbReference type="OrthoDB" id="4823208at2"/>
<dbReference type="SUPFAM" id="SSF54001">
    <property type="entry name" value="Cysteine proteinases"/>
    <property type="match status" value="1"/>
</dbReference>
<dbReference type="RefSeq" id="WP_133870799.1">
    <property type="nucleotide sequence ID" value="NZ_SOAU01000001.1"/>
</dbReference>
<comment type="caution">
    <text evidence="1">The sequence shown here is derived from an EMBL/GenBank/DDBJ whole genome shotgun (WGS) entry which is preliminary data.</text>
</comment>
<keyword evidence="2" id="KW-1185">Reference proteome</keyword>
<dbReference type="InterPro" id="IPR038765">
    <property type="entry name" value="Papain-like_cys_pep_sf"/>
</dbReference>